<dbReference type="Pfam" id="PF21762">
    <property type="entry name" value="DEDDh_C"/>
    <property type="match status" value="1"/>
</dbReference>
<comment type="caution">
    <text evidence="2">The sequence shown here is derived from an EMBL/GenBank/DDBJ whole genome shotgun (WGS) entry which is preliminary data.</text>
</comment>
<dbReference type="OrthoDB" id="5953249at2759"/>
<evidence type="ECO:0000259" key="1">
    <source>
        <dbReference type="Pfam" id="PF21762"/>
    </source>
</evidence>
<dbReference type="PANTHER" id="PTHR28083">
    <property type="entry name" value="GOOD FOR FULL DBP5 ACTIVITY PROTEIN 2"/>
    <property type="match status" value="1"/>
</dbReference>
<name>A0A9P6KHT7_9FUNG</name>
<keyword evidence="3" id="KW-1185">Reference proteome</keyword>
<dbReference type="SUPFAM" id="SSF53098">
    <property type="entry name" value="Ribonuclease H-like"/>
    <property type="match status" value="1"/>
</dbReference>
<dbReference type="InterPro" id="IPR040151">
    <property type="entry name" value="Gfd2/YDR514C-like"/>
</dbReference>
<sequence length="338" mass="38374">MPPKEYLQLHTVLYEWSKECPMDLKKDLSLFFNSQAFLDRKDTFFRGLHDRKWVALITKAGVDETRATLGDLFNYHFLDLYVTPLSLSQISAAPRMPSGAAYNKFIKDLTRDNKVIKAQARVVNWKRNLDRATDMVVNAPGVLQDASTSSSSGSGVSQPRWFISVDVESFERDHSKILEIGWSIWDSGSNLFVDKHYAVSDYRHLKNGRFVPDRRDRFMFGTTIWEPLEKCISAFQQDLDTATAQNMKGEYVLIAHDLASDETYLQKMGVQFPKNMVPFDTIELNCARIGDSNAKVGLGKLLDSLDIENYCLHNAGKVIFVLDIWLIVFSPLVALANG</sequence>
<evidence type="ECO:0000313" key="2">
    <source>
        <dbReference type="EMBL" id="KAF9585252.1"/>
    </source>
</evidence>
<accession>A0A9P6KHT7</accession>
<reference evidence="2" key="1">
    <citation type="journal article" date="2020" name="Fungal Divers.">
        <title>Resolving the Mortierellaceae phylogeny through synthesis of multi-gene phylogenetics and phylogenomics.</title>
        <authorList>
            <person name="Vandepol N."/>
            <person name="Liber J."/>
            <person name="Desiro A."/>
            <person name="Na H."/>
            <person name="Kennedy M."/>
            <person name="Barry K."/>
            <person name="Grigoriev I.V."/>
            <person name="Miller A.N."/>
            <person name="O'Donnell K."/>
            <person name="Stajich J.E."/>
            <person name="Bonito G."/>
        </authorList>
    </citation>
    <scope>NUCLEOTIDE SEQUENCE</scope>
    <source>
        <strain evidence="2">KOD1015</strain>
    </source>
</reference>
<dbReference type="AlphaFoldDB" id="A0A9P6KHT7"/>
<gene>
    <name evidence="2" type="ORF">BGW38_003213</name>
</gene>
<dbReference type="EMBL" id="JAABOA010000220">
    <property type="protein sequence ID" value="KAF9585252.1"/>
    <property type="molecule type" value="Genomic_DNA"/>
</dbReference>
<organism evidence="2 3">
    <name type="scientific">Lunasporangiospora selenospora</name>
    <dbReference type="NCBI Taxonomy" id="979761"/>
    <lineage>
        <taxon>Eukaryota</taxon>
        <taxon>Fungi</taxon>
        <taxon>Fungi incertae sedis</taxon>
        <taxon>Mucoromycota</taxon>
        <taxon>Mortierellomycotina</taxon>
        <taxon>Mortierellomycetes</taxon>
        <taxon>Mortierellales</taxon>
        <taxon>Mortierellaceae</taxon>
        <taxon>Lunasporangiospora</taxon>
    </lineage>
</organism>
<dbReference type="GO" id="GO:0005634">
    <property type="term" value="C:nucleus"/>
    <property type="evidence" value="ECO:0007669"/>
    <property type="project" value="TreeGrafter"/>
</dbReference>
<protein>
    <recommendedName>
        <fullName evidence="1">Gfd2/YDR514C-like C-terminal domain-containing protein</fullName>
    </recommendedName>
</protein>
<dbReference type="InterPro" id="IPR048519">
    <property type="entry name" value="Gfd2/YDR514C-like_C"/>
</dbReference>
<dbReference type="PANTHER" id="PTHR28083:SF1">
    <property type="entry name" value="GOOD FOR FULL DBP5 ACTIVITY PROTEIN 2"/>
    <property type="match status" value="1"/>
</dbReference>
<dbReference type="InterPro" id="IPR012337">
    <property type="entry name" value="RNaseH-like_sf"/>
</dbReference>
<feature type="domain" description="Gfd2/YDR514C-like C-terminal" evidence="1">
    <location>
        <begin position="162"/>
        <end position="316"/>
    </location>
</feature>
<proteinExistence type="predicted"/>
<dbReference type="Proteomes" id="UP000780801">
    <property type="component" value="Unassembled WGS sequence"/>
</dbReference>
<evidence type="ECO:0000313" key="3">
    <source>
        <dbReference type="Proteomes" id="UP000780801"/>
    </source>
</evidence>